<dbReference type="RefSeq" id="WP_087938939.1">
    <property type="nucleotide sequence ID" value="NZ_FNAC01000014.1"/>
</dbReference>
<dbReference type="SUPFAM" id="SSF46894">
    <property type="entry name" value="C-terminal effector domain of the bipartite response regulators"/>
    <property type="match status" value="1"/>
</dbReference>
<organism evidence="4 5">
    <name type="scientific">Algoriphagus faecimaris</name>
    <dbReference type="NCBI Taxonomy" id="686796"/>
    <lineage>
        <taxon>Bacteria</taxon>
        <taxon>Pseudomonadati</taxon>
        <taxon>Bacteroidota</taxon>
        <taxon>Cytophagia</taxon>
        <taxon>Cytophagales</taxon>
        <taxon>Cyclobacteriaceae</taxon>
        <taxon>Algoriphagus</taxon>
    </lineage>
</organism>
<proteinExistence type="predicted"/>
<keyword evidence="3" id="KW-0732">Signal</keyword>
<protein>
    <submittedName>
        <fullName evidence="4">Y_Y_Y domain-containing protein</fullName>
    </submittedName>
</protein>
<dbReference type="GO" id="GO:0006355">
    <property type="term" value="P:regulation of DNA-templated transcription"/>
    <property type="evidence" value="ECO:0007669"/>
    <property type="project" value="InterPro"/>
</dbReference>
<dbReference type="STRING" id="686796.SAMN04488104_101424"/>
<evidence type="ECO:0000313" key="4">
    <source>
        <dbReference type="EMBL" id="SDD08020.1"/>
    </source>
</evidence>
<dbReference type="OrthoDB" id="9806995at2"/>
<keyword evidence="2" id="KW-1133">Transmembrane helix</keyword>
<dbReference type="AlphaFoldDB" id="A0A1G6RTK5"/>
<dbReference type="Gene3D" id="2.130.10.10">
    <property type="entry name" value="YVTN repeat-like/Quinoprotein amine dehydrogenase"/>
    <property type="match status" value="2"/>
</dbReference>
<sequence length="960" mass="110557">MRHRLILLILLVHSFYSFAQKPGLPFSKFYSTNEYQGGIQNFAFSQSESGLIYVANNFGLLEYDGTTWRRYSLPNSTKIRDVAIGKSGIIYVSGQAEFGYFKPDSNGSLTYHSLLEELPESKRNLEEIWNILFLNDRVIFCTFNELFIFDKDHRLDLIIDANQTFESFHFANNTTIVNDRDRGLLLLENEELIPLNFGDFFSEKILTGFIPLSNNRHLVFTRDEGIFEISPVGVKPFDSDIPDGIQLNRAKRLKNGTIAIGSQRNGLYVIDQNGKIILHLNKENGLRNSSILSLFEDLAGNLWVGHNNGITLLELSLPFRLIDQFSGLPGTGYDAYARGENLIYGTNYGLFTQKFFNDDPSEILPIPGGIGQVYQITQIENQLLSAQNDGAFEIKNNQASRIQGTQGIWNFQQLKNHPNYLISGTYSGLALFEKTDSEIKFLRKLKGFEESSRILEQDSYGDIWMAHGYKGVYRLKLSEDLQEVDAKFYGVESGLPTNLLNSVWKINNRLVFSTEYGLYQHNAETDRFEKDPTFEPYFEHNFLTTSMVEDPLGNIFYIGNDEVGVLEKKINGTYQKNHQVFNKIKAFLNDDLQNISLIGANEVLFAANEGFIWYKLDKNFNSSTPYPTLIRSVYLTGLSDSLISQGNYWENESLRYSQSTKSIPKIPYHAANLRFEASNPIPNNENTTQYQFWLEGLEPDYGGWSFRKDNAYTNLREGKYTFHVRSKNIYDQIAEEDTFSFEVLPPWYRSGLAYFIYAILAILLLYLLLKYLDSKMKKEAEQIKAAQSKVIQQKETDLRQSQAELEKLKTEKLKSEINSKNKELASATMHLINKNGFIVHTKTHLNSIIKKSKNQEVKNEIKKIIQSIEKNIAGDKEWEQFEMHFDQVHGDFMTRFKNAFPDLSPQEIKLSAYLRMNLSSKEIANLMNITIRGVEIARYRLRKKIKLERSENLQEFILKF</sequence>
<evidence type="ECO:0000256" key="2">
    <source>
        <dbReference type="SAM" id="Phobius"/>
    </source>
</evidence>
<keyword evidence="5" id="KW-1185">Reference proteome</keyword>
<feature type="coiled-coil region" evidence="1">
    <location>
        <begin position="769"/>
        <end position="818"/>
    </location>
</feature>
<accession>A0A1G6RTK5</accession>
<dbReference type="InterPro" id="IPR011047">
    <property type="entry name" value="Quinoprotein_ADH-like_sf"/>
</dbReference>
<dbReference type="Gene3D" id="1.10.10.10">
    <property type="entry name" value="Winged helix-like DNA-binding domain superfamily/Winged helix DNA-binding domain"/>
    <property type="match status" value="1"/>
</dbReference>
<keyword evidence="2" id="KW-0812">Transmembrane</keyword>
<dbReference type="InterPro" id="IPR036388">
    <property type="entry name" value="WH-like_DNA-bd_sf"/>
</dbReference>
<dbReference type="InterPro" id="IPR013783">
    <property type="entry name" value="Ig-like_fold"/>
</dbReference>
<gene>
    <name evidence="4" type="ORF">SAMN04488104_101424</name>
</gene>
<evidence type="ECO:0000256" key="1">
    <source>
        <dbReference type="SAM" id="Coils"/>
    </source>
</evidence>
<dbReference type="Proteomes" id="UP000199060">
    <property type="component" value="Unassembled WGS sequence"/>
</dbReference>
<dbReference type="InterPro" id="IPR016032">
    <property type="entry name" value="Sig_transdc_resp-reg_C-effctor"/>
</dbReference>
<dbReference type="EMBL" id="FNAC01000014">
    <property type="protein sequence ID" value="SDD08020.1"/>
    <property type="molecule type" value="Genomic_DNA"/>
</dbReference>
<evidence type="ECO:0000313" key="5">
    <source>
        <dbReference type="Proteomes" id="UP000199060"/>
    </source>
</evidence>
<dbReference type="InterPro" id="IPR015943">
    <property type="entry name" value="WD40/YVTN_repeat-like_dom_sf"/>
</dbReference>
<reference evidence="5" key="1">
    <citation type="submission" date="2016-10" db="EMBL/GenBank/DDBJ databases">
        <authorList>
            <person name="Varghese N."/>
            <person name="Submissions S."/>
        </authorList>
    </citation>
    <scope>NUCLEOTIDE SEQUENCE [LARGE SCALE GENOMIC DNA]</scope>
    <source>
        <strain evidence="5">DSM 23095</strain>
    </source>
</reference>
<evidence type="ECO:0000256" key="3">
    <source>
        <dbReference type="SAM" id="SignalP"/>
    </source>
</evidence>
<name>A0A1G6RTK5_9BACT</name>
<dbReference type="Gene3D" id="2.60.40.10">
    <property type="entry name" value="Immunoglobulins"/>
    <property type="match status" value="1"/>
</dbReference>
<feature type="signal peptide" evidence="3">
    <location>
        <begin position="1"/>
        <end position="19"/>
    </location>
</feature>
<feature type="transmembrane region" description="Helical" evidence="2">
    <location>
        <begin position="747"/>
        <end position="769"/>
    </location>
</feature>
<feature type="chain" id="PRO_5011511814" evidence="3">
    <location>
        <begin position="20"/>
        <end position="960"/>
    </location>
</feature>
<keyword evidence="2" id="KW-0472">Membrane</keyword>
<dbReference type="SUPFAM" id="SSF50998">
    <property type="entry name" value="Quinoprotein alcohol dehydrogenase-like"/>
    <property type="match status" value="1"/>
</dbReference>
<keyword evidence="1" id="KW-0175">Coiled coil</keyword>
<dbReference type="GO" id="GO:0003677">
    <property type="term" value="F:DNA binding"/>
    <property type="evidence" value="ECO:0007669"/>
    <property type="project" value="InterPro"/>
</dbReference>